<dbReference type="InterPro" id="IPR003339">
    <property type="entry name" value="ABC/ECF_trnsptr_transmembrane"/>
</dbReference>
<keyword evidence="6 12" id="KW-0812">Transmembrane</keyword>
<keyword evidence="8 14" id="KW-0067">ATP-binding</keyword>
<dbReference type="GO" id="GO:0005524">
    <property type="term" value="F:ATP binding"/>
    <property type="evidence" value="ECO:0007669"/>
    <property type="project" value="UniProtKB-KW"/>
</dbReference>
<dbReference type="PANTHER" id="PTHR43553">
    <property type="entry name" value="HEAVY METAL TRANSPORTER"/>
    <property type="match status" value="1"/>
</dbReference>
<dbReference type="InterPro" id="IPR027417">
    <property type="entry name" value="P-loop_NTPase"/>
</dbReference>
<keyword evidence="7" id="KW-0547">Nucleotide-binding</keyword>
<dbReference type="InterPro" id="IPR050095">
    <property type="entry name" value="ECF_ABC_transporter_ATP-bd"/>
</dbReference>
<feature type="transmembrane region" description="Helical" evidence="12">
    <location>
        <begin position="410"/>
        <end position="427"/>
    </location>
</feature>
<keyword evidence="4" id="KW-0813">Transport</keyword>
<feature type="transmembrane region" description="Helical" evidence="12">
    <location>
        <begin position="373"/>
        <end position="390"/>
    </location>
</feature>
<evidence type="ECO:0000313" key="15">
    <source>
        <dbReference type="Proteomes" id="UP001057877"/>
    </source>
</evidence>
<evidence type="ECO:0000313" key="14">
    <source>
        <dbReference type="EMBL" id="UVI27614.1"/>
    </source>
</evidence>
<evidence type="ECO:0000256" key="5">
    <source>
        <dbReference type="ARBA" id="ARBA00022475"/>
    </source>
</evidence>
<dbReference type="InterPro" id="IPR015856">
    <property type="entry name" value="ABC_transpr_CbiO/EcfA_su"/>
</dbReference>
<dbReference type="Pfam" id="PF02361">
    <property type="entry name" value="CbiQ"/>
    <property type="match status" value="1"/>
</dbReference>
<keyword evidence="11 12" id="KW-0472">Membrane</keyword>
<dbReference type="Gene3D" id="3.40.50.300">
    <property type="entry name" value="P-loop containing nucleotide triphosphate hydrolases"/>
    <property type="match status" value="1"/>
</dbReference>
<keyword evidence="15" id="KW-1185">Reference proteome</keyword>
<dbReference type="PROSITE" id="PS00211">
    <property type="entry name" value="ABC_TRANSPORTER_1"/>
    <property type="match status" value="1"/>
</dbReference>
<name>A0ABY5S1V4_9BACL</name>
<dbReference type="SMART" id="SM00382">
    <property type="entry name" value="AAA"/>
    <property type="match status" value="1"/>
</dbReference>
<comment type="subcellular location">
    <subcellularLocation>
        <location evidence="2">Cell membrane</location>
        <topology evidence="2">Peripheral membrane protein</topology>
    </subcellularLocation>
    <subcellularLocation>
        <location evidence="1">Membrane</location>
        <topology evidence="1">Multi-pass membrane protein</topology>
    </subcellularLocation>
</comment>
<dbReference type="CDD" id="cd16914">
    <property type="entry name" value="EcfT"/>
    <property type="match status" value="1"/>
</dbReference>
<keyword evidence="5" id="KW-1003">Cell membrane</keyword>
<dbReference type="InterPro" id="IPR003593">
    <property type="entry name" value="AAA+_ATPase"/>
</dbReference>
<evidence type="ECO:0000256" key="6">
    <source>
        <dbReference type="ARBA" id="ARBA00022692"/>
    </source>
</evidence>
<reference evidence="14" key="1">
    <citation type="submission" date="2022-01" db="EMBL/GenBank/DDBJ databases">
        <title>Paenibacillus spongiae sp. nov., isolated from marine sponge.</title>
        <authorList>
            <person name="Li Z."/>
            <person name="Zhang M."/>
        </authorList>
    </citation>
    <scope>NUCLEOTIDE SEQUENCE</scope>
    <source>
        <strain evidence="14">PHS-Z3</strain>
    </source>
</reference>
<evidence type="ECO:0000256" key="12">
    <source>
        <dbReference type="SAM" id="Phobius"/>
    </source>
</evidence>
<evidence type="ECO:0000259" key="13">
    <source>
        <dbReference type="PROSITE" id="PS50893"/>
    </source>
</evidence>
<evidence type="ECO:0000256" key="1">
    <source>
        <dbReference type="ARBA" id="ARBA00004141"/>
    </source>
</evidence>
<feature type="domain" description="ABC transporter" evidence="13">
    <location>
        <begin position="1"/>
        <end position="241"/>
    </location>
</feature>
<keyword evidence="10 12" id="KW-1133">Transmembrane helix</keyword>
<gene>
    <name evidence="14" type="ORF">L1F29_19295</name>
</gene>
<protein>
    <submittedName>
        <fullName evidence="14">ATP-binding cassette domain-containing protein</fullName>
    </submittedName>
</protein>
<feature type="transmembrane region" description="Helical" evidence="12">
    <location>
        <begin position="347"/>
        <end position="366"/>
    </location>
</feature>
<dbReference type="PROSITE" id="PS50893">
    <property type="entry name" value="ABC_TRANSPORTER_2"/>
    <property type="match status" value="1"/>
</dbReference>
<sequence length="562" mass="62847">MMNSHLMPLTIQGQQGADGKLQLQQGEITVLMGPNGAGKTRFMEIAAGLRDEGNLQISFGEEKLWTGDEARKRRRNSAALRSYSYACQSPEEQLFARSVETELEYVLKSYWLSGPAKEQRIDQALSAVGWDRSWLQRDPYQMSGGERRRAALACLFAAPAAWLLLDEPTAGLDAAGHELLGIQLNDCKAAGQGVLLISHDTDWALALADTVLLLRPDGIMRRCRRNEIVANPDLLVQSGMNVPEWLIVAHEMWRRGVSAEDVWDPAKLAAALTELGTDPIPIRNKETGTAIYPPLTQPEAQELNVGDRHLASVRMRPSPIAAFDPRSVWIAYILLSTGMFLQKSWSGIAWSVLLTAAAITIGRIPLRRWRGPIMALGLFVVIISIMAGLGKQANGSFWNWAAFLNAMQTFTRPWLAMLIGLGLPLAITPLRLRRSLEQLFTFRGRMPLWGQQVILTVTLLLRFVPVLLSEWERFSRIAVARGKVTRMTWRGAAGRLRDTSIPFMLALFRLAEQVANALESRGVGRRSYPALRMTERWRRRDSVLVAASLGLFAFLWWWAVNS</sequence>
<comment type="similarity">
    <text evidence="3">Belongs to the ABC transporter superfamily.</text>
</comment>
<proteinExistence type="inferred from homology"/>
<evidence type="ECO:0000256" key="10">
    <source>
        <dbReference type="ARBA" id="ARBA00022989"/>
    </source>
</evidence>
<evidence type="ECO:0000256" key="3">
    <source>
        <dbReference type="ARBA" id="ARBA00005417"/>
    </source>
</evidence>
<feature type="transmembrane region" description="Helical" evidence="12">
    <location>
        <begin position="542"/>
        <end position="559"/>
    </location>
</feature>
<evidence type="ECO:0000256" key="11">
    <source>
        <dbReference type="ARBA" id="ARBA00023136"/>
    </source>
</evidence>
<dbReference type="CDD" id="cd03225">
    <property type="entry name" value="ABC_cobalt_CbiO_domain1"/>
    <property type="match status" value="1"/>
</dbReference>
<evidence type="ECO:0000256" key="2">
    <source>
        <dbReference type="ARBA" id="ARBA00004202"/>
    </source>
</evidence>
<keyword evidence="9" id="KW-1278">Translocase</keyword>
<accession>A0ABY5S1V4</accession>
<dbReference type="InterPro" id="IPR003439">
    <property type="entry name" value="ABC_transporter-like_ATP-bd"/>
</dbReference>
<evidence type="ECO:0000256" key="8">
    <source>
        <dbReference type="ARBA" id="ARBA00022840"/>
    </source>
</evidence>
<dbReference type="Proteomes" id="UP001057877">
    <property type="component" value="Chromosome"/>
</dbReference>
<dbReference type="InterPro" id="IPR017871">
    <property type="entry name" value="ABC_transporter-like_CS"/>
</dbReference>
<dbReference type="SUPFAM" id="SSF52540">
    <property type="entry name" value="P-loop containing nucleoside triphosphate hydrolases"/>
    <property type="match status" value="1"/>
</dbReference>
<evidence type="ECO:0000256" key="9">
    <source>
        <dbReference type="ARBA" id="ARBA00022967"/>
    </source>
</evidence>
<dbReference type="Pfam" id="PF00005">
    <property type="entry name" value="ABC_tran"/>
    <property type="match status" value="1"/>
</dbReference>
<evidence type="ECO:0000256" key="4">
    <source>
        <dbReference type="ARBA" id="ARBA00022448"/>
    </source>
</evidence>
<dbReference type="EMBL" id="CP091430">
    <property type="protein sequence ID" value="UVI27614.1"/>
    <property type="molecule type" value="Genomic_DNA"/>
</dbReference>
<evidence type="ECO:0000256" key="7">
    <source>
        <dbReference type="ARBA" id="ARBA00022741"/>
    </source>
</evidence>
<dbReference type="PANTHER" id="PTHR43553:SF24">
    <property type="entry name" value="ENERGY-COUPLING FACTOR TRANSPORTER ATP-BINDING PROTEIN ECFA1"/>
    <property type="match status" value="1"/>
</dbReference>
<dbReference type="RefSeq" id="WP_258383704.1">
    <property type="nucleotide sequence ID" value="NZ_CP091430.1"/>
</dbReference>
<organism evidence="14 15">
    <name type="scientific">Paenibacillus spongiae</name>
    <dbReference type="NCBI Taxonomy" id="2909671"/>
    <lineage>
        <taxon>Bacteria</taxon>
        <taxon>Bacillati</taxon>
        <taxon>Bacillota</taxon>
        <taxon>Bacilli</taxon>
        <taxon>Bacillales</taxon>
        <taxon>Paenibacillaceae</taxon>
        <taxon>Paenibacillus</taxon>
    </lineage>
</organism>